<dbReference type="PROSITE" id="PS51257">
    <property type="entry name" value="PROKAR_LIPOPROTEIN"/>
    <property type="match status" value="1"/>
</dbReference>
<keyword evidence="3" id="KW-1185">Reference proteome</keyword>
<protein>
    <recommendedName>
        <fullName evidence="4">Lipoprotein</fullName>
    </recommendedName>
</protein>
<proteinExistence type="predicted"/>
<evidence type="ECO:0000313" key="2">
    <source>
        <dbReference type="EMBL" id="SDJ37344.1"/>
    </source>
</evidence>
<dbReference type="Proteomes" id="UP000199527">
    <property type="component" value="Unassembled WGS sequence"/>
</dbReference>
<dbReference type="SUPFAM" id="SSF50199">
    <property type="entry name" value="Staphylococcal nuclease"/>
    <property type="match status" value="1"/>
</dbReference>
<evidence type="ECO:0008006" key="4">
    <source>
        <dbReference type="Google" id="ProtNLM"/>
    </source>
</evidence>
<gene>
    <name evidence="2" type="ORF">SAMN04488540_107131</name>
</gene>
<evidence type="ECO:0000313" key="3">
    <source>
        <dbReference type="Proteomes" id="UP000199527"/>
    </source>
</evidence>
<dbReference type="InterPro" id="IPR035437">
    <property type="entry name" value="SNase_OB-fold_sf"/>
</dbReference>
<feature type="compositionally biased region" description="Low complexity" evidence="1">
    <location>
        <begin position="37"/>
        <end position="46"/>
    </location>
</feature>
<reference evidence="3" key="1">
    <citation type="submission" date="2016-10" db="EMBL/GenBank/DDBJ databases">
        <authorList>
            <person name="Varghese N."/>
            <person name="Submissions S."/>
        </authorList>
    </citation>
    <scope>NUCLEOTIDE SEQUENCE [LARGE SCALE GENOMIC DNA]</scope>
    <source>
        <strain evidence="3">DSM 23317</strain>
    </source>
</reference>
<organism evidence="2 3">
    <name type="scientific">Ferrimonas sediminum</name>
    <dbReference type="NCBI Taxonomy" id="718193"/>
    <lineage>
        <taxon>Bacteria</taxon>
        <taxon>Pseudomonadati</taxon>
        <taxon>Pseudomonadota</taxon>
        <taxon>Gammaproteobacteria</taxon>
        <taxon>Alteromonadales</taxon>
        <taxon>Ferrimonadaceae</taxon>
        <taxon>Ferrimonas</taxon>
    </lineage>
</organism>
<accession>A0A1G8T7E8</accession>
<feature type="region of interest" description="Disordered" evidence="1">
    <location>
        <begin position="36"/>
        <end position="56"/>
    </location>
</feature>
<sequence length="177" mass="19005">MVKFSPAGKGEMNKALIFGALLLLTGCSTLNTTFNRPYAEPESAPAAEPPPEPLSQTRAEAGEVQVTAMLGMTPQRQMRLQLASSAPEQWVMLIDVDLPGLSDTCPLERNLARGLTHWLQQQLGDGASLVLSQQQRSGERTLLARARLDGRDLGPLLVVEGLALPLGSGRWCPPPSP</sequence>
<dbReference type="AlphaFoldDB" id="A0A1G8T7E8"/>
<name>A0A1G8T7E8_9GAMM</name>
<dbReference type="EMBL" id="FNEM01000007">
    <property type="protein sequence ID" value="SDJ37344.1"/>
    <property type="molecule type" value="Genomic_DNA"/>
</dbReference>
<evidence type="ECO:0000256" key="1">
    <source>
        <dbReference type="SAM" id="MobiDB-lite"/>
    </source>
</evidence>